<proteinExistence type="predicted"/>
<organism evidence="1 2">
    <name type="scientific">Aristaeella hokkaidonensis</name>
    <dbReference type="NCBI Taxonomy" id="3046382"/>
    <lineage>
        <taxon>Bacteria</taxon>
        <taxon>Bacillati</taxon>
        <taxon>Bacillota</taxon>
        <taxon>Clostridia</taxon>
        <taxon>Eubacteriales</taxon>
        <taxon>Aristaeellaceae</taxon>
        <taxon>Aristaeella</taxon>
    </lineage>
</organism>
<protein>
    <submittedName>
        <fullName evidence="1">Rod shape-determining protein MreC</fullName>
    </submittedName>
</protein>
<sequence>MAGRRRLERKTDDRRPVVTDDFIYDDPQQSFSDSESDPVSSDTPEEAVRKLRKRTSQNDNELEENDSRSDAAPEEKAASERGTVYSSGIRLDENLQPVYESGKKARKPHPILRGVILGLVTLSLLLAVAAFIFHRVYEDTPYLDMPENTISAVVSPVQSFFSGLTETVFGYFRSMKLRANIEEEYNKLVKENEELVYKAMQADQLKQMLSEYEDLTEEVAANRDMMPLVARVTGKSDSNYFSTMTIDKGSDDGVKQYMAVTYQYSMIGYVEEVHKDESTVRTIIDSDAHVAALIESTRDQGVIRGTLGIGTTGKPKCWMNYLPDETLPRPGDLVVTSGIGMPFPKGIPIGTVEESTRGMDANKQYIVVNPSADFQHLERVIVLLYQPKAGQVEEREEKTIEFEPMDTARPVPPIQEIASDFLSDRNDDEEDYGEDEENGEDSENPAETVEPTPDPTETPSPTPIPTPSPDPTPYETPLQYNVKSIRGEPTPSPTPTFAPTATPYFTPDPEDMTFEEE</sequence>
<evidence type="ECO:0000313" key="2">
    <source>
        <dbReference type="Proteomes" id="UP000682782"/>
    </source>
</evidence>
<accession>A0AC61MYE4</accession>
<name>A0AC61MYE4_9FIRM</name>
<keyword evidence="2" id="KW-1185">Reference proteome</keyword>
<dbReference type="EMBL" id="CP068393">
    <property type="protein sequence ID" value="QUC68047.1"/>
    <property type="molecule type" value="Genomic_DNA"/>
</dbReference>
<gene>
    <name evidence="1" type="primary">mreC</name>
    <name evidence="1" type="ORF">JYE49_04940</name>
</gene>
<reference evidence="1" key="1">
    <citation type="submission" date="2021-01" db="EMBL/GenBank/DDBJ databases">
        <title>Complete genome sequence of Clostridiales bacterium R-7.</title>
        <authorList>
            <person name="Mahoney-Kurpe S.C."/>
            <person name="Palevich N."/>
            <person name="Koike S."/>
            <person name="Moon C.D."/>
            <person name="Attwood G.T."/>
        </authorList>
    </citation>
    <scope>NUCLEOTIDE SEQUENCE</scope>
    <source>
        <strain evidence="1">R-7</strain>
    </source>
</reference>
<dbReference type="Proteomes" id="UP000682782">
    <property type="component" value="Chromosome"/>
</dbReference>
<evidence type="ECO:0000313" key="1">
    <source>
        <dbReference type="EMBL" id="QUC68047.1"/>
    </source>
</evidence>